<protein>
    <submittedName>
        <fullName evidence="1">Uncharacterized protein</fullName>
    </submittedName>
</protein>
<sequence length="84" mass="9390">MAAPNTQALAAEALLSRCRDGCGVAGVWKHTRRIERDGVRGRLHVPRSCTLDPKIDSNGCNAENNHHEQRSQRDDRALFIAIER</sequence>
<keyword evidence="2" id="KW-1185">Reference proteome</keyword>
<reference evidence="2" key="1">
    <citation type="journal article" date="2019" name="Int. J. Syst. Evol. Microbiol.">
        <title>The Global Catalogue of Microorganisms (GCM) 10K type strain sequencing project: providing services to taxonomists for standard genome sequencing and annotation.</title>
        <authorList>
            <consortium name="The Broad Institute Genomics Platform"/>
            <consortium name="The Broad Institute Genome Sequencing Center for Infectious Disease"/>
            <person name="Wu L."/>
            <person name="Ma J."/>
        </authorList>
    </citation>
    <scope>NUCLEOTIDE SEQUENCE [LARGE SCALE GENOMIC DNA]</scope>
    <source>
        <strain evidence="2">JCM 13518</strain>
    </source>
</reference>
<accession>A0ABP4VVX4</accession>
<evidence type="ECO:0000313" key="2">
    <source>
        <dbReference type="Proteomes" id="UP001501057"/>
    </source>
</evidence>
<gene>
    <name evidence="1" type="ORF">GCM10009710_19500</name>
</gene>
<proteinExistence type="predicted"/>
<comment type="caution">
    <text evidence="1">The sequence shown here is derived from an EMBL/GenBank/DDBJ whole genome shotgun (WGS) entry which is preliminary data.</text>
</comment>
<evidence type="ECO:0000313" key="1">
    <source>
        <dbReference type="EMBL" id="GAA1739271.1"/>
    </source>
</evidence>
<dbReference type="RefSeq" id="WP_344202636.1">
    <property type="nucleotide sequence ID" value="NZ_BAAAME010000004.1"/>
</dbReference>
<dbReference type="Proteomes" id="UP001501057">
    <property type="component" value="Unassembled WGS sequence"/>
</dbReference>
<dbReference type="EMBL" id="BAAAME010000004">
    <property type="protein sequence ID" value="GAA1739271.1"/>
    <property type="molecule type" value="Genomic_DNA"/>
</dbReference>
<name>A0ABP4VVX4_9ACTN</name>
<organism evidence="1 2">
    <name type="scientific">Aeromicrobium alkaliterrae</name>
    <dbReference type="NCBI Taxonomy" id="302168"/>
    <lineage>
        <taxon>Bacteria</taxon>
        <taxon>Bacillati</taxon>
        <taxon>Actinomycetota</taxon>
        <taxon>Actinomycetes</taxon>
        <taxon>Propionibacteriales</taxon>
        <taxon>Nocardioidaceae</taxon>
        <taxon>Aeromicrobium</taxon>
    </lineage>
</organism>